<accession>A0A562TQP3</accession>
<evidence type="ECO:0000313" key="4">
    <source>
        <dbReference type="EMBL" id="TWI95855.1"/>
    </source>
</evidence>
<evidence type="ECO:0000256" key="1">
    <source>
        <dbReference type="ARBA" id="ARBA00005622"/>
    </source>
</evidence>
<keyword evidence="2 4" id="KW-0378">Hydrolase</keyword>
<dbReference type="InterPro" id="IPR000801">
    <property type="entry name" value="Esterase-like"/>
</dbReference>
<dbReference type="Gene3D" id="3.40.50.1820">
    <property type="entry name" value="alpha/beta hydrolase"/>
    <property type="match status" value="1"/>
</dbReference>
<dbReference type="EMBL" id="VLLI01000014">
    <property type="protein sequence ID" value="TWI95855.1"/>
    <property type="molecule type" value="Genomic_DNA"/>
</dbReference>
<dbReference type="Pfam" id="PF13290">
    <property type="entry name" value="CHB_HEX_C_1"/>
    <property type="match status" value="1"/>
</dbReference>
<dbReference type="SMART" id="SM00758">
    <property type="entry name" value="PA14"/>
    <property type="match status" value="1"/>
</dbReference>
<dbReference type="SUPFAM" id="SSF53474">
    <property type="entry name" value="alpha/beta-Hydrolases"/>
    <property type="match status" value="1"/>
</dbReference>
<dbReference type="InterPro" id="IPR052558">
    <property type="entry name" value="Siderophore_Hydrolase_D"/>
</dbReference>
<evidence type="ECO:0000256" key="2">
    <source>
        <dbReference type="ARBA" id="ARBA00022801"/>
    </source>
</evidence>
<dbReference type="Proteomes" id="UP000317010">
    <property type="component" value="Unassembled WGS sequence"/>
</dbReference>
<dbReference type="InterPro" id="IPR029058">
    <property type="entry name" value="AB_hydrolase_fold"/>
</dbReference>
<dbReference type="SUPFAM" id="SSF56988">
    <property type="entry name" value="Anthrax protective antigen"/>
    <property type="match status" value="1"/>
</dbReference>
<comment type="similarity">
    <text evidence="1">Belongs to the esterase D family.</text>
</comment>
<dbReference type="Gene3D" id="3.90.182.10">
    <property type="entry name" value="Toxin - Anthrax Protective Antigen,domain 1"/>
    <property type="match status" value="1"/>
</dbReference>
<dbReference type="Pfam" id="PF00756">
    <property type="entry name" value="Esterase"/>
    <property type="match status" value="1"/>
</dbReference>
<feature type="domain" description="PA14" evidence="3">
    <location>
        <begin position="349"/>
        <end position="488"/>
    </location>
</feature>
<dbReference type="Pfam" id="PF07691">
    <property type="entry name" value="PA14"/>
    <property type="match status" value="1"/>
</dbReference>
<reference evidence="4 5" key="1">
    <citation type="submission" date="2019-07" db="EMBL/GenBank/DDBJ databases">
        <title>Genomic Encyclopedia of Archaeal and Bacterial Type Strains, Phase II (KMG-II): from individual species to whole genera.</title>
        <authorList>
            <person name="Goeker M."/>
        </authorList>
    </citation>
    <scope>NUCLEOTIDE SEQUENCE [LARGE SCALE GENOMIC DNA]</scope>
    <source>
        <strain evidence="4 5">ATCC BAA-1854</strain>
    </source>
</reference>
<evidence type="ECO:0000259" key="3">
    <source>
        <dbReference type="PROSITE" id="PS51820"/>
    </source>
</evidence>
<sequence>MALVTLDMANAQDTLLTVHNRGKLDSLHSAILGQERLIQVFTPPGYKPGSTEKYDVLYVLDGGNWNISLMTKVQTFLEAEGFMPSTIIVSVMGIDRNHELTPTHLDSWKDSGGGAKFLGFIKNELIPYVNKNYPSNGDNTLWGHSLGGMFVLYALLNEPTLFKSYVAIDPSVWWDNSYVAKMAIDKLPALIAQNTTLFIAARQESLTDMKTDTINIILKKAAPPNLTWKFNTYSEETHSSVRLKGTYDGLKFIYLGLTGNIQFHPMNGIVLKDKPYKIFCFDDTTRMHYTLDGTAPTPLSPKAQQELAVTGAATVTYKVFTNRSKYDKTITGVFSTEKMPAPLSSSRNLQQGGFNYAYYEGKWDKWPNLKGLKPVKTGVTDKDFDVDKLPRKNNYALLIDGWIEVKEDGYYVFAFDADNGSKLYIGNKLLIQWDGDYNKRTYSCIVPLSKGFYPLRIEYLHQHEDFKLKWAYLTPSTMETKNTIPVPVDLQYNRK</sequence>
<evidence type="ECO:0000313" key="5">
    <source>
        <dbReference type="Proteomes" id="UP000317010"/>
    </source>
</evidence>
<dbReference type="PROSITE" id="PS51820">
    <property type="entry name" value="PA14"/>
    <property type="match status" value="1"/>
</dbReference>
<dbReference type="PANTHER" id="PTHR40841:SF2">
    <property type="entry name" value="SIDEROPHORE-DEGRADING ESTERASE (EUROFUNG)"/>
    <property type="match status" value="1"/>
</dbReference>
<name>A0A562TQP3_9SPHI</name>
<dbReference type="AlphaFoldDB" id="A0A562TQP3"/>
<dbReference type="GO" id="GO:0016788">
    <property type="term" value="F:hydrolase activity, acting on ester bonds"/>
    <property type="evidence" value="ECO:0007669"/>
    <property type="project" value="TreeGrafter"/>
</dbReference>
<proteinExistence type="inferred from homology"/>
<gene>
    <name evidence="4" type="ORF">JN11_04130</name>
</gene>
<dbReference type="InterPro" id="IPR011658">
    <property type="entry name" value="PA14_dom"/>
</dbReference>
<comment type="caution">
    <text evidence="4">The sequence shown here is derived from an EMBL/GenBank/DDBJ whole genome shotgun (WGS) entry which is preliminary data.</text>
</comment>
<dbReference type="InterPro" id="IPR059177">
    <property type="entry name" value="GH29D-like_dom"/>
</dbReference>
<dbReference type="PANTHER" id="PTHR40841">
    <property type="entry name" value="SIDEROPHORE TRIACETYLFUSARININE C ESTERASE"/>
    <property type="match status" value="1"/>
</dbReference>
<protein>
    <submittedName>
        <fullName evidence="4">Putative alpha/beta superfamily hydrolase</fullName>
    </submittedName>
</protein>
<dbReference type="InterPro" id="IPR037524">
    <property type="entry name" value="PA14/GLEYA"/>
</dbReference>
<organism evidence="4 5">
    <name type="scientific">Mucilaginibacter frigoritolerans</name>
    <dbReference type="NCBI Taxonomy" id="652788"/>
    <lineage>
        <taxon>Bacteria</taxon>
        <taxon>Pseudomonadati</taxon>
        <taxon>Bacteroidota</taxon>
        <taxon>Sphingobacteriia</taxon>
        <taxon>Sphingobacteriales</taxon>
        <taxon>Sphingobacteriaceae</taxon>
        <taxon>Mucilaginibacter</taxon>
    </lineage>
</organism>
<keyword evidence="5" id="KW-1185">Reference proteome</keyword>